<evidence type="ECO:0000256" key="6">
    <source>
        <dbReference type="ARBA" id="ARBA00046326"/>
    </source>
</evidence>
<comment type="similarity">
    <text evidence="6">Belongs to the DOP1 family.</text>
</comment>
<dbReference type="HOGENOM" id="CLU_001197_1_0_1"/>
<dbReference type="GeneID" id="11533784"/>
<reference evidence="10 11" key="1">
    <citation type="journal article" date="2011" name="Proc. Natl. Acad. Sci. U.S.A.">
        <title>Evolutionary erosion of yeast sex chromosomes by mating-type switching accidents.</title>
        <authorList>
            <person name="Gordon J.L."/>
            <person name="Armisen D."/>
            <person name="Proux-Wera E."/>
            <person name="Oheigeartaigh S.S."/>
            <person name="Byrne K.P."/>
            <person name="Wolfe K.H."/>
        </authorList>
    </citation>
    <scope>NUCLEOTIDE SEQUENCE [LARGE SCALE GENOMIC DNA]</scope>
    <source>
        <strain evidence="11">ATCC 24235 / CBS 4417 / NBRC 1672 / NRRL Y-8282 / UCD 70-5</strain>
    </source>
</reference>
<keyword evidence="5" id="KW-0472">Membrane</keyword>
<keyword evidence="3" id="KW-0653">Protein transport</keyword>
<organism evidence="10 11">
    <name type="scientific">Tetrapisispora phaffii (strain ATCC 24235 / CBS 4417 / NBRC 1672 / NRRL Y-8282 / UCD 70-5)</name>
    <name type="common">Yeast</name>
    <name type="synonym">Fabospora phaffii</name>
    <dbReference type="NCBI Taxonomy" id="1071381"/>
    <lineage>
        <taxon>Eukaryota</taxon>
        <taxon>Fungi</taxon>
        <taxon>Dikarya</taxon>
        <taxon>Ascomycota</taxon>
        <taxon>Saccharomycotina</taxon>
        <taxon>Saccharomycetes</taxon>
        <taxon>Saccharomycetales</taxon>
        <taxon>Saccharomycetaceae</taxon>
        <taxon>Tetrapisispora</taxon>
    </lineage>
</organism>
<evidence type="ECO:0000256" key="5">
    <source>
        <dbReference type="ARBA" id="ARBA00023136"/>
    </source>
</evidence>
<keyword evidence="2" id="KW-0813">Transport</keyword>
<dbReference type="InterPro" id="IPR007249">
    <property type="entry name" value="DOP1_N"/>
</dbReference>
<feature type="domain" description="DOP1 N-terminal" evidence="7">
    <location>
        <begin position="18"/>
        <end position="351"/>
    </location>
</feature>
<dbReference type="Pfam" id="PF04118">
    <property type="entry name" value="Dopey_N"/>
    <property type="match status" value="1"/>
</dbReference>
<dbReference type="OMA" id="WIHETSE"/>
<evidence type="ECO:0000313" key="11">
    <source>
        <dbReference type="Proteomes" id="UP000005666"/>
    </source>
</evidence>
<dbReference type="RefSeq" id="XP_003684677.1">
    <property type="nucleotide sequence ID" value="XM_003684629.1"/>
</dbReference>
<evidence type="ECO:0000256" key="4">
    <source>
        <dbReference type="ARBA" id="ARBA00023034"/>
    </source>
</evidence>
<dbReference type="EMBL" id="HE612858">
    <property type="protein sequence ID" value="CCE62243.1"/>
    <property type="molecule type" value="Genomic_DNA"/>
</dbReference>
<dbReference type="PANTHER" id="PTHR14042">
    <property type="entry name" value="DOPEY-RELATED"/>
    <property type="match status" value="1"/>
</dbReference>
<dbReference type="InterPro" id="IPR056457">
    <property type="entry name" value="DOP1_C"/>
</dbReference>
<keyword evidence="4" id="KW-0333">Golgi apparatus</keyword>
<dbReference type="InterPro" id="IPR056458">
    <property type="entry name" value="TPR_DOP1_M"/>
</dbReference>
<evidence type="ECO:0000259" key="7">
    <source>
        <dbReference type="Pfam" id="PF04118"/>
    </source>
</evidence>
<name>G8BR67_TETPH</name>
<evidence type="ECO:0000256" key="3">
    <source>
        <dbReference type="ARBA" id="ARBA00022927"/>
    </source>
</evidence>
<dbReference type="GO" id="GO:0015031">
    <property type="term" value="P:protein transport"/>
    <property type="evidence" value="ECO:0007669"/>
    <property type="project" value="UniProtKB-KW"/>
</dbReference>
<evidence type="ECO:0000256" key="2">
    <source>
        <dbReference type="ARBA" id="ARBA00022448"/>
    </source>
</evidence>
<gene>
    <name evidence="10" type="primary">TPHA0C00870</name>
    <name evidence="10" type="ordered locus">TPHA_0C00870</name>
</gene>
<protein>
    <submittedName>
        <fullName evidence="10">Uncharacterized protein</fullName>
    </submittedName>
</protein>
<dbReference type="eggNOG" id="KOG3613">
    <property type="taxonomic scope" value="Eukaryota"/>
</dbReference>
<keyword evidence="11" id="KW-1185">Reference proteome</keyword>
<dbReference type="GO" id="GO:0005768">
    <property type="term" value="C:endosome"/>
    <property type="evidence" value="ECO:0007669"/>
    <property type="project" value="TreeGrafter"/>
</dbReference>
<sequence length="1686" mass="194192">MSQYLKPLSVDSKSTVVDAKQKKFEANVEYALQYFDTVAEWADYIANLGKLLKVLQSWTPQFHNVKYYVPLPYQVSRRLTSSLLPSLPAGVHKKTLEVYTYIFSKIGIEALSAECNIWVPGILPLMTYASMSVKSQLIELYDTYLTQVNITALQIIIKPLLASLLTGIDDDSSEFQPLVFRLIETVRGRLNNDSLFWKSFFLILITNKEHRLGGIALLTKKLPSLNAIPHKKATIAKSDEEKNIDETVLTKQKLMERGLSTLLPGTEDLVKEEPGLLIRAFVSCMKQENDILIKRGILDLMVQRVHLDSPVIQIIISKENKELLLIECCKIMLSRDMSLNRRIWNWLLGPNNYLSSNSSSKITNNSSEAGDGMKEQETSNSYFVKFGLDPILNSLRELMVRETTLPVCFNICTSMLDKYELSSLIIPKLFLPLMLATMRFQSNDQIMDLSNSFLNSIDTDIIWTESYQYIINSDNFEYLDFLLSNLNFKNYEELTIRHLPLIFLTLFEIQKNKKDRFLYDGKFINILMRLIELIPSKAFTPIDNIDILSESKNKADDVLTKLTEYYKPTFFSNGENNIKDLTKSCFDLNTLTLLIYNDSYQLLSTCLNSNINTKKCFELYMAILDNLQGDTSIGKSEEYNYHTIKVCSLINQYLDNSNIDDETIYIINKFFIKHLASKISVIESNKLLKKIMQYLWNCLLMAPTKLDAVKCIDALADNIPPGYIEEQLAYSFIQETDIANKIFVLDLLWNHLDKDVIVLGRTVDLLLDYLFDKQSTFYLYASQWLQEIKNNNTIDKLYDFILTKLLKFEFLNRNSLHELDDLEMFTYKIQSLINILETNEGEILEDLFTKQTKTYLFDKNKETNTYSSLIINILIQLLKMSNNHHVESVRSSLILLDLLLNGEESNCKEIVIFLLEMSSNYGSKGDFESESIAVSLINIVSKVLHESYANNVKLDIFEDNTIHLKYLDYLVTSVPKMEGTLIISAYVKLLLESFAYFENSIFRIIVPLTGSIIECIQTLCSKTKESDKFIMPIILLLNGLEKLLMNAYKKLEPTTEDSFFSATSVGSDFLQSMVSNVFISEGSSSSKNSQGQYNVLFQSFKQILHCCLEVWESLSSLPGFSKSSGSKQLITYNSKRLNDKIIHLIYSLFNLEPIETIECISTLQKDSIYSLLSSLMNTYEIDFGPFILYDITIICNKGSELHFSINSDSTTINKISRNVNNHNSKISTKFLVKFLLEYILEVSDFKKDIFLKDLSIFFKHISNNYLKFEDISLELLQMYSIVAQEVGSGKIENNAVFKKDLSDTFIKYLPNAINLRTSDTEEQLKMKFKTIKLVVSNIHLILDEKKESDKFQNCLSTIISIALQPIYKKLDFDSLPDEFYELSLAVTINSNGDSLWNTIINNTYNNDKIFKSLELMHKLSPIFLIWSNYSTNKTNLIATLLLGSDPMPLAIRPSVISFNSWNYSELDIKFIRILKISYLILINKNDNYLLSFKELIEYVCQSLLSHETKLKTASWILLRSLLFKYSESHFHEYWPLISYCLQTNLQDFYEKLKLQVPIDANNVLQMAKSLDLLLLFNFEDFSATNEWLFIIDSINCISKEGPYMSLSDIIGESKEYETLSSTISPIKLSGPVNSLLLLGINNIDSHFRLKDFFKNISYFHYEYVYSLEKVDMKPIEKDLIEDIFWA</sequence>
<dbReference type="Pfam" id="PF24598">
    <property type="entry name" value="DOP1_C"/>
    <property type="match status" value="1"/>
</dbReference>
<feature type="domain" description="DOP1-like C-terminal" evidence="9">
    <location>
        <begin position="1234"/>
        <end position="1666"/>
    </location>
</feature>
<accession>G8BR67</accession>
<proteinExistence type="inferred from homology"/>
<dbReference type="GO" id="GO:0006895">
    <property type="term" value="P:Golgi to endosome transport"/>
    <property type="evidence" value="ECO:0007669"/>
    <property type="project" value="InterPro"/>
</dbReference>
<dbReference type="Pfam" id="PF24597">
    <property type="entry name" value="TPR_DOP1_M"/>
    <property type="match status" value="1"/>
</dbReference>
<dbReference type="KEGG" id="tpf:TPHA_0C00870"/>
<evidence type="ECO:0000259" key="9">
    <source>
        <dbReference type="Pfam" id="PF24598"/>
    </source>
</evidence>
<feature type="domain" description="DOP1-like middle TPR" evidence="8">
    <location>
        <begin position="382"/>
        <end position="566"/>
    </location>
</feature>
<dbReference type="Proteomes" id="UP000005666">
    <property type="component" value="Chromosome 3"/>
</dbReference>
<dbReference type="OrthoDB" id="297643at2759"/>
<dbReference type="GO" id="GO:0005802">
    <property type="term" value="C:trans-Golgi network"/>
    <property type="evidence" value="ECO:0007669"/>
    <property type="project" value="TreeGrafter"/>
</dbReference>
<evidence type="ECO:0000313" key="10">
    <source>
        <dbReference type="EMBL" id="CCE62243.1"/>
    </source>
</evidence>
<comment type="subcellular location">
    <subcellularLocation>
        <location evidence="1">Golgi apparatus membrane</location>
        <topology evidence="1">Peripheral membrane protein</topology>
    </subcellularLocation>
</comment>
<evidence type="ECO:0000256" key="1">
    <source>
        <dbReference type="ARBA" id="ARBA00004395"/>
    </source>
</evidence>
<dbReference type="GO" id="GO:0005829">
    <property type="term" value="C:cytosol"/>
    <property type="evidence" value="ECO:0007669"/>
    <property type="project" value="GOC"/>
</dbReference>
<dbReference type="GO" id="GO:0000139">
    <property type="term" value="C:Golgi membrane"/>
    <property type="evidence" value="ECO:0007669"/>
    <property type="project" value="UniProtKB-SubCell"/>
</dbReference>
<dbReference type="PANTHER" id="PTHR14042:SF24">
    <property type="entry name" value="PROTEIN DOPEY-1 HOMOLOG"/>
    <property type="match status" value="1"/>
</dbReference>
<evidence type="ECO:0000259" key="8">
    <source>
        <dbReference type="Pfam" id="PF24597"/>
    </source>
</evidence>
<dbReference type="InterPro" id="IPR040314">
    <property type="entry name" value="DOP1"/>
</dbReference>